<organism evidence="2 3">
    <name type="scientific">Streptomyces desertarenae</name>
    <dbReference type="NCBI Taxonomy" id="2666184"/>
    <lineage>
        <taxon>Bacteria</taxon>
        <taxon>Bacillati</taxon>
        <taxon>Actinomycetota</taxon>
        <taxon>Actinomycetes</taxon>
        <taxon>Kitasatosporales</taxon>
        <taxon>Streptomycetaceae</taxon>
        <taxon>Streptomyces</taxon>
    </lineage>
</organism>
<proteinExistence type="predicted"/>
<gene>
    <name evidence="2" type="ORF">ACFSJS_12740</name>
</gene>
<feature type="region of interest" description="Disordered" evidence="1">
    <location>
        <begin position="108"/>
        <end position="131"/>
    </location>
</feature>
<accession>A0ABW4PKR6</accession>
<dbReference type="Proteomes" id="UP001597365">
    <property type="component" value="Unassembled WGS sequence"/>
</dbReference>
<evidence type="ECO:0008006" key="4">
    <source>
        <dbReference type="Google" id="ProtNLM"/>
    </source>
</evidence>
<feature type="region of interest" description="Disordered" evidence="1">
    <location>
        <begin position="33"/>
        <end position="59"/>
    </location>
</feature>
<dbReference type="EMBL" id="JBHUFU010000006">
    <property type="protein sequence ID" value="MFD1830530.1"/>
    <property type="molecule type" value="Genomic_DNA"/>
</dbReference>
<evidence type="ECO:0000256" key="1">
    <source>
        <dbReference type="SAM" id="MobiDB-lite"/>
    </source>
</evidence>
<reference evidence="3" key="1">
    <citation type="journal article" date="2019" name="Int. J. Syst. Evol. Microbiol.">
        <title>The Global Catalogue of Microorganisms (GCM) 10K type strain sequencing project: providing services to taxonomists for standard genome sequencing and annotation.</title>
        <authorList>
            <consortium name="The Broad Institute Genomics Platform"/>
            <consortium name="The Broad Institute Genome Sequencing Center for Infectious Disease"/>
            <person name="Wu L."/>
            <person name="Ma J."/>
        </authorList>
    </citation>
    <scope>NUCLEOTIDE SEQUENCE [LARGE SCALE GENOMIC DNA]</scope>
    <source>
        <strain evidence="3">CGMCC 4.7455</strain>
    </source>
</reference>
<dbReference type="RefSeq" id="WP_380899538.1">
    <property type="nucleotide sequence ID" value="NZ_JBHUFU010000006.1"/>
</dbReference>
<protein>
    <recommendedName>
        <fullName evidence="4">Lipoprotein</fullName>
    </recommendedName>
</protein>
<keyword evidence="3" id="KW-1185">Reference proteome</keyword>
<name>A0ABW4PKR6_9ACTN</name>
<comment type="caution">
    <text evidence="2">The sequence shown here is derived from an EMBL/GenBank/DDBJ whole genome shotgun (WGS) entry which is preliminary data.</text>
</comment>
<evidence type="ECO:0000313" key="3">
    <source>
        <dbReference type="Proteomes" id="UP001597365"/>
    </source>
</evidence>
<dbReference type="PROSITE" id="PS51257">
    <property type="entry name" value="PROKAR_LIPOPROTEIN"/>
    <property type="match status" value="1"/>
</dbReference>
<sequence>MTAVHRGARVPRAATAAALAVLVLGGCGIRSTPVPVDAGEAPSRVPCSAPGAEGEPHPGDGTVQADVYLVCGGGLASVERSVPVDGSGTGARVRLATARALLDELRRTPSRTERDAGFSTSVPKGLEVAGPGAGDPAEVLRLNRDPGGLPPFALAQIACTFAGTAAAGQQASVVLAGPEGGDGRPLAYSCTSELRGSPEAARTAGVPLP</sequence>
<evidence type="ECO:0000313" key="2">
    <source>
        <dbReference type="EMBL" id="MFD1830530.1"/>
    </source>
</evidence>